<proteinExistence type="predicted"/>
<evidence type="ECO:0000313" key="14">
    <source>
        <dbReference type="EMBL" id="MER0424979.1"/>
    </source>
</evidence>
<keyword evidence="7 11" id="KW-0472">Membrane</keyword>
<evidence type="ECO:0000256" key="7">
    <source>
        <dbReference type="ARBA" id="ARBA00023136"/>
    </source>
</evidence>
<evidence type="ECO:0000256" key="6">
    <source>
        <dbReference type="ARBA" id="ARBA00023015"/>
    </source>
</evidence>
<keyword evidence="8" id="KW-0804">Transcription</keyword>
<evidence type="ECO:0000259" key="12">
    <source>
        <dbReference type="Pfam" id="PF10099"/>
    </source>
</evidence>
<evidence type="ECO:0000256" key="2">
    <source>
        <dbReference type="ARBA" id="ARBA00004236"/>
    </source>
</evidence>
<reference evidence="15 17" key="1">
    <citation type="submission" date="2020-01" db="EMBL/GenBank/DDBJ databases">
        <title>Insect and environment-associated Actinomycetes.</title>
        <authorList>
            <person name="Currrie C."/>
            <person name="Chevrette M."/>
            <person name="Carlson C."/>
            <person name="Stubbendieck R."/>
            <person name="Wendt-Pienkowski E."/>
        </authorList>
    </citation>
    <scope>NUCLEOTIDE SEQUENCE [LARGE SCALE GENOMIC DNA]</scope>
    <source>
        <strain evidence="15 17">SID14438</strain>
    </source>
</reference>
<evidence type="ECO:0000259" key="13">
    <source>
        <dbReference type="Pfam" id="PF22618"/>
    </source>
</evidence>
<dbReference type="InterPro" id="IPR018764">
    <property type="entry name" value="RskA_C"/>
</dbReference>
<evidence type="ECO:0000256" key="11">
    <source>
        <dbReference type="SAM" id="Phobius"/>
    </source>
</evidence>
<reference evidence="16 18" key="2">
    <citation type="submission" date="2020-06" db="EMBL/GenBank/DDBJ databases">
        <title>Genome mining for natural products.</title>
        <authorList>
            <person name="Zhang B."/>
            <person name="Shi J."/>
            <person name="Ge H."/>
        </authorList>
    </citation>
    <scope>NUCLEOTIDE SEQUENCE [LARGE SCALE GENOMIC DNA]</scope>
    <source>
        <strain evidence="16 18">NA06532</strain>
    </source>
</reference>
<keyword evidence="4 11" id="KW-0812">Transmembrane</keyword>
<keyword evidence="5 11" id="KW-1133">Transmembrane helix</keyword>
<dbReference type="EMBL" id="JBEJUE010000008">
    <property type="protein sequence ID" value="MER0424979.1"/>
    <property type="molecule type" value="Genomic_DNA"/>
</dbReference>
<evidence type="ECO:0000313" key="18">
    <source>
        <dbReference type="Proteomes" id="UP000509345"/>
    </source>
</evidence>
<dbReference type="Pfam" id="PF22618">
    <property type="entry name" value="RskA_N"/>
    <property type="match status" value="1"/>
</dbReference>
<dbReference type="EMBL" id="CP054926">
    <property type="protein sequence ID" value="QKW42039.1"/>
    <property type="molecule type" value="Genomic_DNA"/>
</dbReference>
<feature type="domain" description="Anti-sigma K factor RskA C-terminal" evidence="12">
    <location>
        <begin position="105"/>
        <end position="242"/>
    </location>
</feature>
<dbReference type="Proteomes" id="UP001456562">
    <property type="component" value="Unassembled WGS sequence"/>
</dbReference>
<sequence length="250" mass="26554">MTTADLHTLTGAYALHALPEDERREFERHLGDCEACTQEVRELSATAARLGLAVAETPPRELRERVLREITTVRQEPPAHGRRGRTVTTGRTGRWSGYALAACIAAAAAFGGVAVWQNQVAQDARQEANQATRQNEQLAQVLSAPDAKTTSGELTGGARGTVVVSQDRNQAVFLASGMERPPSGKVYQLWFNDEGTMRSAGLMNPAASDDAVLLDGPVDRATGMGITVEPAGGSAEPTSDPVALMDFPTA</sequence>
<keyword evidence="3" id="KW-1003">Cell membrane</keyword>
<feature type="transmembrane region" description="Helical" evidence="11">
    <location>
        <begin position="95"/>
        <end position="116"/>
    </location>
</feature>
<keyword evidence="6" id="KW-0805">Transcription regulation</keyword>
<accession>A0A6N9VIP1</accession>
<dbReference type="GO" id="GO:0016989">
    <property type="term" value="F:sigma factor antagonist activity"/>
    <property type="evidence" value="ECO:0007669"/>
    <property type="project" value="TreeGrafter"/>
</dbReference>
<protein>
    <recommendedName>
        <fullName evidence="10">Regulator of SigK</fullName>
    </recommendedName>
    <alternativeName>
        <fullName evidence="9">Sigma-K anti-sigma factor RskA</fullName>
    </alternativeName>
</protein>
<name>A0A6N9VIP1_STRMI</name>
<dbReference type="InterPro" id="IPR051474">
    <property type="entry name" value="Anti-sigma-K/W_factor"/>
</dbReference>
<evidence type="ECO:0000256" key="8">
    <source>
        <dbReference type="ARBA" id="ARBA00023163"/>
    </source>
</evidence>
<dbReference type="Gene3D" id="1.10.10.1320">
    <property type="entry name" value="Anti-sigma factor, zinc-finger domain"/>
    <property type="match status" value="1"/>
</dbReference>
<dbReference type="EMBL" id="JAAGME010001546">
    <property type="protein sequence ID" value="NEB72583.1"/>
    <property type="molecule type" value="Genomic_DNA"/>
</dbReference>
<reference evidence="14 19" key="3">
    <citation type="submission" date="2024-01" db="EMBL/GenBank/DDBJ databases">
        <title>Metagenomic exploration of the rhizosphere soil microbial community and their significance in facilitating the development of wild simulated ginseng.</title>
        <authorList>
            <person name="Huang J."/>
        </authorList>
    </citation>
    <scope>NUCLEOTIDE SEQUENCE [LARGE SCALE GENOMIC DNA]</scope>
    <source>
        <strain evidence="14 19">WY141</strain>
    </source>
</reference>
<evidence type="ECO:0000313" key="16">
    <source>
        <dbReference type="EMBL" id="QKW42039.1"/>
    </source>
</evidence>
<evidence type="ECO:0000313" key="19">
    <source>
        <dbReference type="Proteomes" id="UP001456562"/>
    </source>
</evidence>
<dbReference type="PANTHER" id="PTHR37461">
    <property type="entry name" value="ANTI-SIGMA-K FACTOR RSKA"/>
    <property type="match status" value="1"/>
</dbReference>
<evidence type="ECO:0000256" key="10">
    <source>
        <dbReference type="ARBA" id="ARBA00030803"/>
    </source>
</evidence>
<dbReference type="InterPro" id="IPR053877">
    <property type="entry name" value="RskA_N"/>
</dbReference>
<keyword evidence="19" id="KW-1185">Reference proteome</keyword>
<dbReference type="GeneID" id="87630642"/>
<evidence type="ECO:0000313" key="17">
    <source>
        <dbReference type="Proteomes" id="UP000471648"/>
    </source>
</evidence>
<dbReference type="RefSeq" id="WP_164359054.1">
    <property type="nucleotide sequence ID" value="NZ_CP054926.1"/>
</dbReference>
<dbReference type="GO" id="GO:0005886">
    <property type="term" value="C:plasma membrane"/>
    <property type="evidence" value="ECO:0007669"/>
    <property type="project" value="UniProtKB-SubCell"/>
</dbReference>
<evidence type="ECO:0000256" key="1">
    <source>
        <dbReference type="ARBA" id="ARBA00004167"/>
    </source>
</evidence>
<gene>
    <name evidence="14" type="ORF">ABR748_12225</name>
    <name evidence="15" type="ORF">G3I39_36755</name>
    <name evidence="16" type="ORF">HUT09_05435</name>
</gene>
<feature type="domain" description="Anti-sigma-K factor RskA N-terminal" evidence="13">
    <location>
        <begin position="6"/>
        <end position="44"/>
    </location>
</feature>
<dbReference type="InterPro" id="IPR041916">
    <property type="entry name" value="Anti_sigma_zinc_sf"/>
</dbReference>
<dbReference type="PANTHER" id="PTHR37461:SF1">
    <property type="entry name" value="ANTI-SIGMA-K FACTOR RSKA"/>
    <property type="match status" value="1"/>
</dbReference>
<organism evidence="15 17">
    <name type="scientific">Streptomyces microflavus</name>
    <name type="common">Streptomyces lipmanii</name>
    <dbReference type="NCBI Taxonomy" id="1919"/>
    <lineage>
        <taxon>Bacteria</taxon>
        <taxon>Bacillati</taxon>
        <taxon>Actinomycetota</taxon>
        <taxon>Actinomycetes</taxon>
        <taxon>Kitasatosporales</taxon>
        <taxon>Streptomycetaceae</taxon>
        <taxon>Streptomyces</taxon>
    </lineage>
</organism>
<comment type="subcellular location">
    <subcellularLocation>
        <location evidence="2">Cell membrane</location>
    </subcellularLocation>
    <subcellularLocation>
        <location evidence="1">Membrane</location>
        <topology evidence="1">Single-pass membrane protein</topology>
    </subcellularLocation>
</comment>
<dbReference type="Proteomes" id="UP000509345">
    <property type="component" value="Chromosome"/>
</dbReference>
<evidence type="ECO:0000256" key="3">
    <source>
        <dbReference type="ARBA" id="ARBA00022475"/>
    </source>
</evidence>
<evidence type="ECO:0000256" key="4">
    <source>
        <dbReference type="ARBA" id="ARBA00022692"/>
    </source>
</evidence>
<dbReference type="Pfam" id="PF10099">
    <property type="entry name" value="RskA_C"/>
    <property type="match status" value="1"/>
</dbReference>
<dbReference type="AlphaFoldDB" id="A0A6N9VIP1"/>
<dbReference type="Proteomes" id="UP000471648">
    <property type="component" value="Unassembled WGS sequence"/>
</dbReference>
<evidence type="ECO:0000313" key="15">
    <source>
        <dbReference type="EMBL" id="NEB72583.1"/>
    </source>
</evidence>
<evidence type="ECO:0000256" key="9">
    <source>
        <dbReference type="ARBA" id="ARBA00029829"/>
    </source>
</evidence>
<dbReference type="GO" id="GO:0006417">
    <property type="term" value="P:regulation of translation"/>
    <property type="evidence" value="ECO:0007669"/>
    <property type="project" value="TreeGrafter"/>
</dbReference>
<evidence type="ECO:0000256" key="5">
    <source>
        <dbReference type="ARBA" id="ARBA00022989"/>
    </source>
</evidence>